<dbReference type="InterPro" id="IPR012902">
    <property type="entry name" value="N_methyl_site"/>
</dbReference>
<evidence type="ECO:0000256" key="5">
    <source>
        <dbReference type="ARBA" id="ARBA00023136"/>
    </source>
</evidence>
<evidence type="ECO:0000256" key="2">
    <source>
        <dbReference type="ARBA" id="ARBA00022481"/>
    </source>
</evidence>
<dbReference type="PRINTS" id="PR00885">
    <property type="entry name" value="BCTERIALGSPH"/>
</dbReference>
<dbReference type="PANTHER" id="PTHR30093:SF44">
    <property type="entry name" value="TYPE II SECRETION SYSTEM CORE PROTEIN G"/>
    <property type="match status" value="1"/>
</dbReference>
<organism evidence="7 8">
    <name type="scientific">Candidatus Nealsonbacteria bacterium CG_4_9_14_0_8_um_filter_35_12</name>
    <dbReference type="NCBI Taxonomy" id="1974692"/>
    <lineage>
        <taxon>Bacteria</taxon>
        <taxon>Candidatus Nealsoniibacteriota</taxon>
    </lineage>
</organism>
<dbReference type="PROSITE" id="PS00409">
    <property type="entry name" value="PROKAR_NTER_METHYL"/>
    <property type="match status" value="1"/>
</dbReference>
<sequence>MNPKKGFTLIELLVVIAIIGILASIVLVSLGGARTKAKDARVVADISQVRSIAELVFDSVDPNSYATLCDVTNTLNGAQAIYGAQLTAIETDITNQGSTNACIASATAYCISADLMTTGMGYYCADSTGIVKSNATAACTITTCP</sequence>
<dbReference type="Pfam" id="PF07963">
    <property type="entry name" value="N_methyl"/>
    <property type="match status" value="1"/>
</dbReference>
<feature type="transmembrane region" description="Helical" evidence="6">
    <location>
        <begin position="12"/>
        <end position="31"/>
    </location>
</feature>
<evidence type="ECO:0000256" key="4">
    <source>
        <dbReference type="ARBA" id="ARBA00022989"/>
    </source>
</evidence>
<dbReference type="PANTHER" id="PTHR30093">
    <property type="entry name" value="GENERAL SECRETION PATHWAY PROTEIN G"/>
    <property type="match status" value="1"/>
</dbReference>
<evidence type="ECO:0000313" key="7">
    <source>
        <dbReference type="EMBL" id="PJB99234.1"/>
    </source>
</evidence>
<dbReference type="NCBIfam" id="TIGR02532">
    <property type="entry name" value="IV_pilin_GFxxxE"/>
    <property type="match status" value="1"/>
</dbReference>
<evidence type="ECO:0000256" key="6">
    <source>
        <dbReference type="SAM" id="Phobius"/>
    </source>
</evidence>
<dbReference type="Proteomes" id="UP000228875">
    <property type="component" value="Unassembled WGS sequence"/>
</dbReference>
<evidence type="ECO:0000313" key="8">
    <source>
        <dbReference type="Proteomes" id="UP000228875"/>
    </source>
</evidence>
<keyword evidence="5 6" id="KW-0472">Membrane</keyword>
<dbReference type="Gene3D" id="3.30.700.10">
    <property type="entry name" value="Glycoprotein, Type 4 Pilin"/>
    <property type="match status" value="1"/>
</dbReference>
<dbReference type="GO" id="GO:0015628">
    <property type="term" value="P:protein secretion by the type II secretion system"/>
    <property type="evidence" value="ECO:0007669"/>
    <property type="project" value="InterPro"/>
</dbReference>
<dbReference type="GO" id="GO:0016020">
    <property type="term" value="C:membrane"/>
    <property type="evidence" value="ECO:0007669"/>
    <property type="project" value="UniProtKB-SubCell"/>
</dbReference>
<proteinExistence type="predicted"/>
<evidence type="ECO:0000256" key="1">
    <source>
        <dbReference type="ARBA" id="ARBA00004167"/>
    </source>
</evidence>
<accession>A0A2M8DM79</accession>
<dbReference type="InterPro" id="IPR045584">
    <property type="entry name" value="Pilin-like"/>
</dbReference>
<dbReference type="InterPro" id="IPR002416">
    <property type="entry name" value="T2SS_protein-GspH"/>
</dbReference>
<keyword evidence="4 6" id="KW-1133">Transmembrane helix</keyword>
<dbReference type="EMBL" id="PFTB01000064">
    <property type="protein sequence ID" value="PJB99234.1"/>
    <property type="molecule type" value="Genomic_DNA"/>
</dbReference>
<dbReference type="GO" id="GO:0015627">
    <property type="term" value="C:type II protein secretion system complex"/>
    <property type="evidence" value="ECO:0007669"/>
    <property type="project" value="InterPro"/>
</dbReference>
<comment type="caution">
    <text evidence="7">The sequence shown here is derived from an EMBL/GenBank/DDBJ whole genome shotgun (WGS) entry which is preliminary data.</text>
</comment>
<gene>
    <name evidence="7" type="ORF">CO077_02825</name>
</gene>
<dbReference type="AlphaFoldDB" id="A0A2M8DM79"/>
<protein>
    <submittedName>
        <fullName evidence="7">Uncharacterized protein</fullName>
    </submittedName>
</protein>
<evidence type="ECO:0000256" key="3">
    <source>
        <dbReference type="ARBA" id="ARBA00022692"/>
    </source>
</evidence>
<dbReference type="SUPFAM" id="SSF54523">
    <property type="entry name" value="Pili subunits"/>
    <property type="match status" value="1"/>
</dbReference>
<keyword evidence="3 6" id="KW-0812">Transmembrane</keyword>
<keyword evidence="2" id="KW-0488">Methylation</keyword>
<comment type="subcellular location">
    <subcellularLocation>
        <location evidence="1">Membrane</location>
        <topology evidence="1">Single-pass membrane protein</topology>
    </subcellularLocation>
</comment>
<reference evidence="8" key="1">
    <citation type="submission" date="2017-09" db="EMBL/GenBank/DDBJ databases">
        <title>Depth-based differentiation of microbial function through sediment-hosted aquifers and enrichment of novel symbionts in the deep terrestrial subsurface.</title>
        <authorList>
            <person name="Probst A.J."/>
            <person name="Ladd B."/>
            <person name="Jarett J.K."/>
            <person name="Geller-Mcgrath D.E."/>
            <person name="Sieber C.M.K."/>
            <person name="Emerson J.B."/>
            <person name="Anantharaman K."/>
            <person name="Thomas B.C."/>
            <person name="Malmstrom R."/>
            <person name="Stieglmeier M."/>
            <person name="Klingl A."/>
            <person name="Woyke T."/>
            <person name="Ryan C.M."/>
            <person name="Banfield J.F."/>
        </authorList>
    </citation>
    <scope>NUCLEOTIDE SEQUENCE [LARGE SCALE GENOMIC DNA]</scope>
</reference>
<name>A0A2M8DM79_9BACT</name>